<accession>A0A377R2C3</accession>
<evidence type="ECO:0008006" key="4">
    <source>
        <dbReference type="Google" id="ProtNLM"/>
    </source>
</evidence>
<proteinExistence type="predicted"/>
<dbReference type="AlphaFoldDB" id="A0A377R2C3"/>
<feature type="compositionally biased region" description="Polar residues" evidence="1">
    <location>
        <begin position="35"/>
        <end position="53"/>
    </location>
</feature>
<organism evidence="2 3">
    <name type="scientific">Kingella potus</name>
    <dbReference type="NCBI Taxonomy" id="265175"/>
    <lineage>
        <taxon>Bacteria</taxon>
        <taxon>Pseudomonadati</taxon>
        <taxon>Pseudomonadota</taxon>
        <taxon>Betaproteobacteria</taxon>
        <taxon>Neisseriales</taxon>
        <taxon>Neisseriaceae</taxon>
        <taxon>Kingella</taxon>
    </lineage>
</organism>
<dbReference type="RefSeq" id="WP_172461250.1">
    <property type="nucleotide sequence ID" value="NZ_UGJJ01000002.1"/>
</dbReference>
<sequence>MPAYYLRRNGKEWEIGEIRYTAAADRRIRRPISLHKTQAQAQQRYDQLTGATK</sequence>
<reference evidence="2 3" key="1">
    <citation type="submission" date="2018-06" db="EMBL/GenBank/DDBJ databases">
        <authorList>
            <consortium name="Pathogen Informatics"/>
            <person name="Doyle S."/>
        </authorList>
    </citation>
    <scope>NUCLEOTIDE SEQUENCE [LARGE SCALE GENOMIC DNA]</scope>
    <source>
        <strain evidence="2 3">NCTC13336</strain>
    </source>
</reference>
<dbReference type="Proteomes" id="UP000254293">
    <property type="component" value="Unassembled WGS sequence"/>
</dbReference>
<gene>
    <name evidence="2" type="ORF">NCTC13336_01932</name>
</gene>
<keyword evidence="3" id="KW-1185">Reference proteome</keyword>
<name>A0A377R2C3_9NEIS</name>
<evidence type="ECO:0000313" key="3">
    <source>
        <dbReference type="Proteomes" id="UP000254293"/>
    </source>
</evidence>
<evidence type="ECO:0000313" key="2">
    <source>
        <dbReference type="EMBL" id="STR03040.1"/>
    </source>
</evidence>
<evidence type="ECO:0000256" key="1">
    <source>
        <dbReference type="SAM" id="MobiDB-lite"/>
    </source>
</evidence>
<feature type="region of interest" description="Disordered" evidence="1">
    <location>
        <begin position="34"/>
        <end position="53"/>
    </location>
</feature>
<dbReference type="EMBL" id="UGJJ01000002">
    <property type="protein sequence ID" value="STR03040.1"/>
    <property type="molecule type" value="Genomic_DNA"/>
</dbReference>
<protein>
    <recommendedName>
        <fullName evidence="4">Integrase</fullName>
    </recommendedName>
</protein>